<dbReference type="InterPro" id="IPR036380">
    <property type="entry name" value="Isochorismatase-like_sf"/>
</dbReference>
<evidence type="ECO:0000313" key="4">
    <source>
        <dbReference type="Proteomes" id="UP000018733"/>
    </source>
</evidence>
<dbReference type="OrthoDB" id="5360912at2"/>
<protein>
    <submittedName>
        <fullName evidence="3">N-carbamoylsarcosine amidase</fullName>
    </submittedName>
</protein>
<dbReference type="eggNOG" id="COG1335">
    <property type="taxonomic scope" value="Bacteria"/>
</dbReference>
<gene>
    <name evidence="3" type="ORF">W822_06835</name>
</gene>
<dbReference type="STRING" id="1424334.W822_06835"/>
<dbReference type="GO" id="GO:0016787">
    <property type="term" value="F:hydrolase activity"/>
    <property type="evidence" value="ECO:0007669"/>
    <property type="project" value="UniProtKB-KW"/>
</dbReference>
<proteinExistence type="predicted"/>
<dbReference type="Proteomes" id="UP000018733">
    <property type="component" value="Unassembled WGS sequence"/>
</dbReference>
<feature type="domain" description="Isochorismatase-like" evidence="2">
    <location>
        <begin position="27"/>
        <end position="200"/>
    </location>
</feature>
<evidence type="ECO:0000256" key="1">
    <source>
        <dbReference type="ARBA" id="ARBA00022801"/>
    </source>
</evidence>
<keyword evidence="4" id="KW-1185">Reference proteome</keyword>
<dbReference type="InterPro" id="IPR000868">
    <property type="entry name" value="Isochorismatase-like_dom"/>
</dbReference>
<dbReference type="PANTHER" id="PTHR43540:SF1">
    <property type="entry name" value="ISOCHORISMATASE HYDROLASE"/>
    <property type="match status" value="1"/>
</dbReference>
<dbReference type="InterPro" id="IPR050272">
    <property type="entry name" value="Isochorismatase-like_hydrls"/>
</dbReference>
<dbReference type="PANTHER" id="PTHR43540">
    <property type="entry name" value="PEROXYUREIDOACRYLATE/UREIDOACRYLATE AMIDOHYDROLASE-RELATED"/>
    <property type="match status" value="1"/>
</dbReference>
<sequence>MEHNSESHVYAAQGFGADLELKPPIGLLIVDLVNGFADPDIFGGGNIRQAIDNTVPLLEAARQAGWPIAHTRIVYADDGSDHNVFSAKIPAMLTLTEQASRSQIVPELTPRRGELVVRKNVASAFFGTSLAAWLTHRGVHTLAFAGAVTSGCIRASVVDASQMGFAPLVIEDCVGDRAEGPHQANLFDMRQKYAVVMKRDEALAALGIKRMTAKA</sequence>
<reference evidence="3 4" key="1">
    <citation type="journal article" date="2014" name="Genome Announc.">
        <title>Draft Genome Sequence of Advenella kashmirensis Strain W13003, a Polycyclic Aromatic Hydrocarbon-Degrading Bacterium.</title>
        <authorList>
            <person name="Wang X."/>
            <person name="Jin D."/>
            <person name="Zhou L."/>
            <person name="Wu L."/>
            <person name="An W."/>
            <person name="Zhao L."/>
        </authorList>
    </citation>
    <scope>NUCLEOTIDE SEQUENCE [LARGE SCALE GENOMIC DNA]</scope>
    <source>
        <strain evidence="3 4">W13003</strain>
    </source>
</reference>
<accession>V8QRI7</accession>
<dbReference type="SUPFAM" id="SSF52499">
    <property type="entry name" value="Isochorismatase-like hydrolases"/>
    <property type="match status" value="1"/>
</dbReference>
<dbReference type="Gene3D" id="3.40.50.850">
    <property type="entry name" value="Isochorismatase-like"/>
    <property type="match status" value="1"/>
</dbReference>
<dbReference type="RefSeq" id="WP_024004351.1">
    <property type="nucleotide sequence ID" value="NZ_KI650979.1"/>
</dbReference>
<comment type="caution">
    <text evidence="3">The sequence shown here is derived from an EMBL/GenBank/DDBJ whole genome shotgun (WGS) entry which is preliminary data.</text>
</comment>
<organism evidence="3 4">
    <name type="scientific">Advenella kashmirensis W13003</name>
    <dbReference type="NCBI Taxonomy" id="1424334"/>
    <lineage>
        <taxon>Bacteria</taxon>
        <taxon>Pseudomonadati</taxon>
        <taxon>Pseudomonadota</taxon>
        <taxon>Betaproteobacteria</taxon>
        <taxon>Burkholderiales</taxon>
        <taxon>Alcaligenaceae</taxon>
    </lineage>
</organism>
<dbReference type="AlphaFoldDB" id="V8QRI7"/>
<keyword evidence="1" id="KW-0378">Hydrolase</keyword>
<name>V8QRI7_9BURK</name>
<evidence type="ECO:0000259" key="2">
    <source>
        <dbReference type="Pfam" id="PF00857"/>
    </source>
</evidence>
<dbReference type="EMBL" id="AYXT01000009">
    <property type="protein sequence ID" value="ETF02571.1"/>
    <property type="molecule type" value="Genomic_DNA"/>
</dbReference>
<dbReference type="HOGENOM" id="CLU_068979_7_1_4"/>
<evidence type="ECO:0000313" key="3">
    <source>
        <dbReference type="EMBL" id="ETF02571.1"/>
    </source>
</evidence>
<dbReference type="PATRIC" id="fig|1424334.3.peg.1364"/>
<dbReference type="Pfam" id="PF00857">
    <property type="entry name" value="Isochorismatase"/>
    <property type="match status" value="1"/>
</dbReference>